<feature type="region of interest" description="Disordered" evidence="4">
    <location>
        <begin position="2212"/>
        <end position="2258"/>
    </location>
</feature>
<feature type="region of interest" description="Disordered" evidence="4">
    <location>
        <begin position="1673"/>
        <end position="1699"/>
    </location>
</feature>
<dbReference type="SUPFAM" id="SSF53901">
    <property type="entry name" value="Thiolase-like"/>
    <property type="match status" value="3"/>
</dbReference>
<dbReference type="EMBL" id="CDMZ01001326">
    <property type="protein sequence ID" value="CEM30870.1"/>
    <property type="molecule type" value="Genomic_DNA"/>
</dbReference>
<dbReference type="PANTHER" id="PTHR43775:SF37">
    <property type="entry name" value="SI:DKEY-61P9.11"/>
    <property type="match status" value="1"/>
</dbReference>
<dbReference type="PROSITE" id="PS00606">
    <property type="entry name" value="KS3_1"/>
    <property type="match status" value="1"/>
</dbReference>
<keyword evidence="1" id="KW-0596">Phosphopantetheine</keyword>
<evidence type="ECO:0000313" key="6">
    <source>
        <dbReference type="EMBL" id="CEM30870.1"/>
    </source>
</evidence>
<dbReference type="InterPro" id="IPR050091">
    <property type="entry name" value="PKS_NRPS_Biosynth_Enz"/>
</dbReference>
<dbReference type="InterPro" id="IPR020841">
    <property type="entry name" value="PKS_Beta-ketoAc_synthase_dom"/>
</dbReference>
<feature type="region of interest" description="Disordered" evidence="4">
    <location>
        <begin position="1770"/>
        <end position="1803"/>
    </location>
</feature>
<feature type="compositionally biased region" description="Polar residues" evidence="4">
    <location>
        <begin position="625"/>
        <end position="644"/>
    </location>
</feature>
<feature type="region of interest" description="Disordered" evidence="4">
    <location>
        <begin position="1549"/>
        <end position="1606"/>
    </location>
</feature>
<dbReference type="Gene3D" id="3.10.129.10">
    <property type="entry name" value="Hotdog Thioesterase"/>
    <property type="match status" value="1"/>
</dbReference>
<sequence length="2469" mass="266611">MEQETQEKVSLTSPPPELALRPDQISREDDLVLVSAACRLPRAASPEEFWRLLASPENGDQKREAVSCPPASRGWKNLSRSLNLYKDFSTKLAETEFGWIGDVESFDCGRFGLSVAETAALDPQQRWLLEVSHEALVGAGVARQEECGARVACVVGSSSRDFAVEMQTLLVSHSLRETAVKGERVSAQYSPSPVSSAFALTASNFALLANRVSYSLGLRGPSFVVDGSSASSLVALDSAVRMLRDPQSFSAPDAVVVGAVNAVFSPQVTLGLVLSGVHSPLASVTGGGGRCRSFDSAANGFVRGEACVAFVLRRLSSLTESEKARALAILRSVSVVHGRPAECPGGDWTQPRAIVSPSSEAHSKAIREAVRAAGLEPWEVAAVEAHGSGTPAGDIAEMSALRAAYLESVPRRSCPLIVGAGKSVTGHAEGAAGLVGLLKAVLSLRHGAVPPIRHLKEPKPKEEGGFGHDECVRLPSDSTGPLRLLPLLLRSSLEFQEGEGGDEQKHSRDAIFMGVSSLGLGCVNAHAIVCTVPRDWGKIMNEGGTKTGSGGGSMTTETETGNDDQSDKIAEKENKKRDQRPQAQANKKRLTFPLPWGSDVALPLPAHDWGRDRERETPTTTQRTSPGNSKRITPSSSAAQTPPTKTAMPLRTINGTAEATPKPKDEREKPQQHVRFPLSERELEGESRNLEEEAGEEEKRESCQTPKGSVGVREESLVLGSDGGGVGTLGSSSSSLSPRKRVGGDEVWQQMSASERLRGVTAVVDSSLREVLPALSLSASPEGVEMDAEIRGESGEGDGVAHVDRVSHSQSFQELGLDSAGSVEFVGLLELRLYGSRRDVGGRLPRTLPFDFPSVSALSAHLASELAGDSAKSCALLPTVDPALLRAELENPRVCIVGMACRAPRSVRSPRDLWWCVIEKEDAVSEWPLVRGMVDDLFNPEYSKNEHGTYVRRGGFMEDVELFDAPFFDMKPQEAAATDVQQRCMLEVAFEALHDAGYSKESIRGSNCGVYLGAASPEWQHVDKEMQHIKRQSPFIMQGNLLSIVSNRVSYALGLKGPSFSIDTACSSSLVAFDIAVKGLTFKAPQPQKRAKNGRREDVQPEDAESLPEGAFDVTPCDMAITGGVQINLTPSVLAYLCKARFLSPNGRCRPFDAKADGYCRSEGCGAVLLKKAAAVQRDRDSVYATVRGTALTHVARTMVLTAPGSESQARCIATALQDGRVRPERVSYFESHGTGTSLGDPIEIDGIRKVFGSDSSEAAFAAPLVIGALKGNIGHSEGASGILGLIRCVLSLMQGVAAPILHLRNLNPHLGLDRFGKRRVVLPSTESGALELRAQREEKESAGVGDEEEEGNGLIGCVSAYGFGGANAHAVVQAASGPLARGRLPAEDSGSRDPQGEGERRVYPFPWKHKRFPWIPIAHPMTGARRPHEYFGGLRGTFEGVYESLLREDTASVYSDHKVMGNPLVPGMGYLDIIGGAAVDSLLREERTLVNPPTGNLPASVWDFSCEDLGCPLGWDVGIVFEQVGFIRPFRLPRKVNPNQPWVVSVGLQREEEEEEAEEGDESDAEQGEEEDEKDAGKQEEKGEEKKKQETEGADGAGEKKLGLAKPSGRHFVVSVKNPIEETPERVCEGNARAFIAPLTQSSHSLSSQRAGSDSSNKFSSLFEELDFEILGDRPESLEPGDTQERNTNSKTAGPDKFGSLENVKQRCLFHLTPQERLEKLGDRSIEENAPVWAASRFESDSWYTSVMPPNLALSDRFRVMKDFAVNPEFGPAPSPSEIRPLSGDHGEDPTGGWREEAEGRPVEDKRVLEAVGLIGLEGASDTERGFWGHPGLLDGFLQVGAPLAIQALRLYFSDPASSSPAGKREGDVNVEAMSPVLRALIHTQIYVPVFVEKAALRHIPAVTVTSNGTRVPKQYLVHYSLRVPSKQRGWRQEVLPPPLHANIRVFDASDNKLVGCFLRVRLQAFDSPAAEVPRQLLWTSMWQQRPASGPPQTPNGDGKQEQEALVSDSKRDAQPADVKAEIEKPTQEKSRDGAGRGEAPPHADGFLVLSLTGGELPRALASRAGPESEVHVLSEADERRKEKDEEGDGEAALVQALVEGENRKKTNLAELQQKVKESLTPLARLMTSRKWRCVVYTGALEMPAADSAVSVLNGARRIAAAFLHVRMPEWLHVRILTVGVHSAMPLAPPLEGHTDLPKPGEEGKKVKAIKEAGGAPRRNQQPNDSVEYEGNGDEEKTRSTVSGPKKEKSSLPVPSNPAFPVHGGLWGFARCFRTEMEVTFLRLPSFGCVDLDPDSANMRGLTVGDSLSSRPVGCDADRREKDMTGLGANVVACAEEVCSVINSLRERREGENEEEVEVAVRDGKHFTLRLVQQDGETRVRGPVELSLSSRGALRNLQLRAQTLPRLWRWRQVLPGSPAPTDGSGLSYPGSVGVRVRAVGLNFRDVLNVMGLYPGAAGQLTDARLERD</sequence>
<feature type="domain" description="Ketosynthase family 3 (KS3)" evidence="5">
    <location>
        <begin position="28"/>
        <end position="531"/>
    </location>
</feature>
<dbReference type="Pfam" id="PF00109">
    <property type="entry name" value="ketoacyl-synt"/>
    <property type="match status" value="3"/>
</dbReference>
<dbReference type="SUPFAM" id="SSF47336">
    <property type="entry name" value="ACP-like"/>
    <property type="match status" value="1"/>
</dbReference>
<proteinExistence type="predicted"/>
<dbReference type="Gene3D" id="3.90.180.10">
    <property type="entry name" value="Medium-chain alcohol dehydrogenases, catalytic domain"/>
    <property type="match status" value="1"/>
</dbReference>
<keyword evidence="3" id="KW-0808">Transferase</keyword>
<name>A0A0G4GLE9_9ALVE</name>
<evidence type="ECO:0000259" key="5">
    <source>
        <dbReference type="PROSITE" id="PS52004"/>
    </source>
</evidence>
<dbReference type="PROSITE" id="PS52004">
    <property type="entry name" value="KS3_2"/>
    <property type="match status" value="2"/>
</dbReference>
<evidence type="ECO:0000256" key="1">
    <source>
        <dbReference type="ARBA" id="ARBA00022450"/>
    </source>
</evidence>
<feature type="region of interest" description="Disordered" evidence="4">
    <location>
        <begin position="1382"/>
        <end position="1402"/>
    </location>
</feature>
<dbReference type="CDD" id="cd00833">
    <property type="entry name" value="PKS"/>
    <property type="match status" value="2"/>
</dbReference>
<dbReference type="InterPro" id="IPR016039">
    <property type="entry name" value="Thiolase-like"/>
</dbReference>
<dbReference type="InterPro" id="IPR018201">
    <property type="entry name" value="Ketoacyl_synth_AS"/>
</dbReference>
<feature type="region of interest" description="Disordered" evidence="4">
    <location>
        <begin position="2062"/>
        <end position="2091"/>
    </location>
</feature>
<dbReference type="InterPro" id="IPR036736">
    <property type="entry name" value="ACP-like_sf"/>
</dbReference>
<dbReference type="InterPro" id="IPR020806">
    <property type="entry name" value="PKS_PP-bd"/>
</dbReference>
<dbReference type="InterPro" id="IPR014031">
    <property type="entry name" value="Ketoacyl_synth_C"/>
</dbReference>
<dbReference type="Pfam" id="PF02801">
    <property type="entry name" value="Ketoacyl-synt_C"/>
    <property type="match status" value="2"/>
</dbReference>
<feature type="compositionally biased region" description="Basic and acidic residues" evidence="4">
    <location>
        <begin position="1784"/>
        <end position="1803"/>
    </location>
</feature>
<feature type="compositionally biased region" description="Basic and acidic residues" evidence="4">
    <location>
        <begin position="608"/>
        <end position="617"/>
    </location>
</feature>
<feature type="compositionally biased region" description="Basic and acidic residues" evidence="4">
    <location>
        <begin position="661"/>
        <end position="671"/>
    </location>
</feature>
<dbReference type="CDD" id="cd22249">
    <property type="entry name" value="UDM1_RNF168_RNF169-like"/>
    <property type="match status" value="1"/>
</dbReference>
<dbReference type="SMART" id="SM00825">
    <property type="entry name" value="PKS_KS"/>
    <property type="match status" value="2"/>
</dbReference>
<feature type="domain" description="Ketosynthase family 3 (KS3)" evidence="5">
    <location>
        <begin position="891"/>
        <end position="1375"/>
    </location>
</feature>
<dbReference type="PhylomeDB" id="A0A0G4GLE9"/>
<evidence type="ECO:0000256" key="2">
    <source>
        <dbReference type="ARBA" id="ARBA00022553"/>
    </source>
</evidence>
<dbReference type="GO" id="GO:0004315">
    <property type="term" value="F:3-oxoacyl-[acyl-carrier-protein] synthase activity"/>
    <property type="evidence" value="ECO:0007669"/>
    <property type="project" value="InterPro"/>
</dbReference>
<feature type="compositionally biased region" description="Basic and acidic residues" evidence="4">
    <location>
        <begin position="565"/>
        <end position="580"/>
    </location>
</feature>
<dbReference type="SMART" id="SM00823">
    <property type="entry name" value="PKS_PP"/>
    <property type="match status" value="1"/>
</dbReference>
<feature type="compositionally biased region" description="Basic and acidic residues" evidence="4">
    <location>
        <begin position="2068"/>
        <end position="2086"/>
    </location>
</feature>
<feature type="compositionally biased region" description="Basic and acidic residues" evidence="4">
    <location>
        <begin position="2000"/>
        <end position="2043"/>
    </location>
</feature>
<protein>
    <recommendedName>
        <fullName evidence="5">Ketosynthase family 3 (KS3) domain-containing protein</fullName>
    </recommendedName>
</protein>
<dbReference type="Gene3D" id="1.10.1200.10">
    <property type="entry name" value="ACP-like"/>
    <property type="match status" value="1"/>
</dbReference>
<feature type="compositionally biased region" description="Basic and acidic residues" evidence="4">
    <location>
        <begin position="2235"/>
        <end position="2251"/>
    </location>
</feature>
<feature type="compositionally biased region" description="Basic and acidic residues" evidence="4">
    <location>
        <begin position="1576"/>
        <end position="1603"/>
    </location>
</feature>
<feature type="region of interest" description="Disordered" evidence="4">
    <location>
        <begin position="537"/>
        <end position="742"/>
    </location>
</feature>
<dbReference type="PANTHER" id="PTHR43775">
    <property type="entry name" value="FATTY ACID SYNTHASE"/>
    <property type="match status" value="1"/>
</dbReference>
<feature type="region of interest" description="Disordered" evidence="4">
    <location>
        <begin position="1"/>
        <end position="24"/>
    </location>
</feature>
<feature type="region of interest" description="Disordered" evidence="4">
    <location>
        <begin position="1986"/>
        <end position="2047"/>
    </location>
</feature>
<reference evidence="6" key="1">
    <citation type="submission" date="2014-11" db="EMBL/GenBank/DDBJ databases">
        <authorList>
            <person name="Otto D Thomas"/>
            <person name="Naeem Raeece"/>
        </authorList>
    </citation>
    <scope>NUCLEOTIDE SEQUENCE</scope>
</reference>
<evidence type="ECO:0000256" key="3">
    <source>
        <dbReference type="ARBA" id="ARBA00022679"/>
    </source>
</evidence>
<feature type="compositionally biased region" description="Acidic residues" evidence="4">
    <location>
        <begin position="1552"/>
        <end position="1575"/>
    </location>
</feature>
<evidence type="ECO:0000256" key="4">
    <source>
        <dbReference type="SAM" id="MobiDB-lite"/>
    </source>
</evidence>
<organism evidence="6">
    <name type="scientific">Chromera velia CCMP2878</name>
    <dbReference type="NCBI Taxonomy" id="1169474"/>
    <lineage>
        <taxon>Eukaryota</taxon>
        <taxon>Sar</taxon>
        <taxon>Alveolata</taxon>
        <taxon>Colpodellida</taxon>
        <taxon>Chromeraceae</taxon>
        <taxon>Chromera</taxon>
    </lineage>
</organism>
<gene>
    <name evidence="6" type="ORF">Cvel_678</name>
</gene>
<dbReference type="GO" id="GO:0006633">
    <property type="term" value="P:fatty acid biosynthetic process"/>
    <property type="evidence" value="ECO:0007669"/>
    <property type="project" value="InterPro"/>
</dbReference>
<keyword evidence="2" id="KW-0597">Phosphoprotein</keyword>
<accession>A0A0G4GLE9</accession>
<dbReference type="Gene3D" id="3.40.47.10">
    <property type="match status" value="2"/>
</dbReference>
<dbReference type="GO" id="GO:0031177">
    <property type="term" value="F:phosphopantetheine binding"/>
    <property type="evidence" value="ECO:0007669"/>
    <property type="project" value="InterPro"/>
</dbReference>
<dbReference type="InterPro" id="IPR014030">
    <property type="entry name" value="Ketoacyl_synth_N"/>
</dbReference>
<feature type="compositionally biased region" description="Basic and acidic residues" evidence="4">
    <location>
        <begin position="678"/>
        <end position="702"/>
    </location>
</feature>
<feature type="compositionally biased region" description="Basic and acidic residues" evidence="4">
    <location>
        <begin position="1385"/>
        <end position="1402"/>
    </location>
</feature>
<dbReference type="GO" id="GO:0004312">
    <property type="term" value="F:fatty acid synthase activity"/>
    <property type="evidence" value="ECO:0007669"/>
    <property type="project" value="TreeGrafter"/>
</dbReference>
<dbReference type="VEuPathDB" id="CryptoDB:Cvel_678"/>
<feature type="region of interest" description="Disordered" evidence="4">
    <location>
        <begin position="1086"/>
        <end position="1111"/>
    </location>
</feature>